<evidence type="ECO:0000313" key="2">
    <source>
        <dbReference type="EMBL" id="PZQ84646.1"/>
    </source>
</evidence>
<proteinExistence type="predicted"/>
<name>A0A2W5R4U6_ANCNO</name>
<comment type="caution">
    <text evidence="2">The sequence shown here is derived from an EMBL/GenBank/DDBJ whole genome shotgun (WGS) entry which is preliminary data.</text>
</comment>
<feature type="non-terminal residue" evidence="2">
    <location>
        <position position="1"/>
    </location>
</feature>
<dbReference type="Gene3D" id="1.25.40.340">
    <property type="match status" value="1"/>
</dbReference>
<reference evidence="2 3" key="1">
    <citation type="submission" date="2017-08" db="EMBL/GenBank/DDBJ databases">
        <title>Infants hospitalized years apart are colonized by the same room-sourced microbial strains.</title>
        <authorList>
            <person name="Brooks B."/>
            <person name="Olm M.R."/>
            <person name="Firek B.A."/>
            <person name="Baker R."/>
            <person name="Thomas B.C."/>
            <person name="Morowitz M.J."/>
            <person name="Banfield J.F."/>
        </authorList>
    </citation>
    <scope>NUCLEOTIDE SEQUENCE [LARGE SCALE GENOMIC DNA]</scope>
    <source>
        <strain evidence="2">S2_005_001_R2_27</strain>
    </source>
</reference>
<feature type="domain" description="DhaL" evidence="1">
    <location>
        <begin position="1"/>
        <end position="44"/>
    </location>
</feature>
<dbReference type="Proteomes" id="UP000248887">
    <property type="component" value="Unassembled WGS sequence"/>
</dbReference>
<protein>
    <recommendedName>
        <fullName evidence="1">DhaL domain-containing protein</fullName>
    </recommendedName>
</protein>
<evidence type="ECO:0000313" key="3">
    <source>
        <dbReference type="Proteomes" id="UP000248887"/>
    </source>
</evidence>
<sequence length="46" mass="4670">GAEATRAMTRARAGRAAYVGARDLEGSPDPGAVAVARVFEALARLA</sequence>
<gene>
    <name evidence="2" type="ORF">DI549_04580</name>
</gene>
<accession>A0A2W5R4U6</accession>
<dbReference type="EMBL" id="QFQD01000008">
    <property type="protein sequence ID" value="PZQ84646.1"/>
    <property type="molecule type" value="Genomic_DNA"/>
</dbReference>
<dbReference type="Pfam" id="PF02734">
    <property type="entry name" value="Dak2"/>
    <property type="match status" value="1"/>
</dbReference>
<dbReference type="GO" id="GO:0006071">
    <property type="term" value="P:glycerol metabolic process"/>
    <property type="evidence" value="ECO:0007669"/>
    <property type="project" value="InterPro"/>
</dbReference>
<organism evidence="2 3">
    <name type="scientific">Ancylobacter novellus</name>
    <name type="common">Thiobacillus novellus</name>
    <dbReference type="NCBI Taxonomy" id="921"/>
    <lineage>
        <taxon>Bacteria</taxon>
        <taxon>Pseudomonadati</taxon>
        <taxon>Pseudomonadota</taxon>
        <taxon>Alphaproteobacteria</taxon>
        <taxon>Hyphomicrobiales</taxon>
        <taxon>Xanthobacteraceae</taxon>
        <taxon>Ancylobacter</taxon>
    </lineage>
</organism>
<dbReference type="GO" id="GO:0004371">
    <property type="term" value="F:glycerone kinase activity"/>
    <property type="evidence" value="ECO:0007669"/>
    <property type="project" value="InterPro"/>
</dbReference>
<evidence type="ECO:0000259" key="1">
    <source>
        <dbReference type="PROSITE" id="PS51480"/>
    </source>
</evidence>
<dbReference type="InterPro" id="IPR036117">
    <property type="entry name" value="DhaL_dom_sf"/>
</dbReference>
<dbReference type="SUPFAM" id="SSF101473">
    <property type="entry name" value="DhaL-like"/>
    <property type="match status" value="1"/>
</dbReference>
<dbReference type="InterPro" id="IPR004007">
    <property type="entry name" value="DhaL_dom"/>
</dbReference>
<dbReference type="AlphaFoldDB" id="A0A2W5R4U6"/>
<dbReference type="PROSITE" id="PS51480">
    <property type="entry name" value="DHAL"/>
    <property type="match status" value="1"/>
</dbReference>